<proteinExistence type="predicted"/>
<evidence type="ECO:0000256" key="1">
    <source>
        <dbReference type="SAM" id="MobiDB-lite"/>
    </source>
</evidence>
<keyword evidence="2" id="KW-0472">Membrane</keyword>
<comment type="caution">
    <text evidence="3">The sequence shown here is derived from an EMBL/GenBank/DDBJ whole genome shotgun (WGS) entry which is preliminary data.</text>
</comment>
<dbReference type="Proteomes" id="UP000292373">
    <property type="component" value="Unassembled WGS sequence"/>
</dbReference>
<keyword evidence="2" id="KW-0812">Transmembrane</keyword>
<dbReference type="OrthoDB" id="5187715at2"/>
<keyword evidence="4" id="KW-1185">Reference proteome</keyword>
<evidence type="ECO:0000256" key="2">
    <source>
        <dbReference type="SAM" id="Phobius"/>
    </source>
</evidence>
<feature type="compositionally biased region" description="Low complexity" evidence="1">
    <location>
        <begin position="240"/>
        <end position="257"/>
    </location>
</feature>
<dbReference type="EMBL" id="SDMQ01000016">
    <property type="protein sequence ID" value="TBT82910.1"/>
    <property type="molecule type" value="Genomic_DNA"/>
</dbReference>
<feature type="region of interest" description="Disordered" evidence="1">
    <location>
        <begin position="1"/>
        <end position="78"/>
    </location>
</feature>
<sequence>MRHSMVGRRGPRVSDPRAGPPGAYAGGQPRHSPTRGARPVRENRLNRQPSGRGRSTKRTRSSASDTTTGAKPAASAPIRNSALARAAARLPRPKNNFGFTRRALVLFGVLAVLGLSFASSLRVWLVQSQELAAATAQIELQTERVAQLESDLERWSDPAYVRTQARERLGWVMPGEVGYRVVDANGEVMSGTNEIEGVGASETNDLAARWWDKLATSMRHADEAPAQTDPLVNAESPNGAAVDPAAAADAAAQPAGR</sequence>
<dbReference type="Pfam" id="PF04977">
    <property type="entry name" value="DivIC"/>
    <property type="match status" value="1"/>
</dbReference>
<feature type="compositionally biased region" description="Low complexity" evidence="1">
    <location>
        <begin position="16"/>
        <end position="29"/>
    </location>
</feature>
<organism evidence="3 4">
    <name type="scientific">Propioniciclava sinopodophylli</name>
    <dbReference type="NCBI Taxonomy" id="1837344"/>
    <lineage>
        <taxon>Bacteria</taxon>
        <taxon>Bacillati</taxon>
        <taxon>Actinomycetota</taxon>
        <taxon>Actinomycetes</taxon>
        <taxon>Propionibacteriales</taxon>
        <taxon>Propionibacteriaceae</taxon>
        <taxon>Propioniciclava</taxon>
    </lineage>
</organism>
<feature type="compositionally biased region" description="Basic residues" evidence="1">
    <location>
        <begin position="1"/>
        <end position="11"/>
    </location>
</feature>
<keyword evidence="2" id="KW-1133">Transmembrane helix</keyword>
<protein>
    <submittedName>
        <fullName evidence="3">Septum formation initiator family protein</fullName>
    </submittedName>
</protein>
<evidence type="ECO:0000313" key="4">
    <source>
        <dbReference type="Proteomes" id="UP000292373"/>
    </source>
</evidence>
<accession>A0A4V2JS79</accession>
<gene>
    <name evidence="3" type="ORF">ET989_13195</name>
</gene>
<feature type="region of interest" description="Disordered" evidence="1">
    <location>
        <begin position="221"/>
        <end position="257"/>
    </location>
</feature>
<dbReference type="InterPro" id="IPR007060">
    <property type="entry name" value="FtsL/DivIC"/>
</dbReference>
<evidence type="ECO:0000313" key="3">
    <source>
        <dbReference type="EMBL" id="TBT82910.1"/>
    </source>
</evidence>
<name>A0A4V2JS79_9ACTN</name>
<reference evidence="3 4" key="1">
    <citation type="submission" date="2019-01" db="EMBL/GenBank/DDBJ databases">
        <title>Lactibacter flavus gen. nov., sp. nov., a novel bacterium of the family Propionibacteriaceae isolated from raw milk and dairy products.</title>
        <authorList>
            <person name="Huptas C."/>
            <person name="Wenning M."/>
            <person name="Breitenwieser F."/>
            <person name="Doll E."/>
            <person name="Von Neubeck M."/>
            <person name="Busse H.-J."/>
            <person name="Scherer S."/>
        </authorList>
    </citation>
    <scope>NUCLEOTIDE SEQUENCE [LARGE SCALE GENOMIC DNA]</scope>
    <source>
        <strain evidence="3 4">KCTC 33808</strain>
    </source>
</reference>
<feature type="transmembrane region" description="Helical" evidence="2">
    <location>
        <begin position="103"/>
        <end position="125"/>
    </location>
</feature>
<dbReference type="AlphaFoldDB" id="A0A4V2JS79"/>